<dbReference type="EC" id="3.1.2.22" evidence="4"/>
<keyword evidence="7" id="KW-0645">Protease</keyword>
<feature type="domain" description="PPPDE" evidence="19">
    <location>
        <begin position="93"/>
        <end position="216"/>
    </location>
</feature>
<evidence type="ECO:0000256" key="13">
    <source>
        <dbReference type="ARBA" id="ARBA00041968"/>
    </source>
</evidence>
<evidence type="ECO:0000256" key="5">
    <source>
        <dbReference type="ARBA" id="ARBA00012759"/>
    </source>
</evidence>
<proteinExistence type="inferred from homology"/>
<evidence type="ECO:0000256" key="14">
    <source>
        <dbReference type="ARBA" id="ARBA00042117"/>
    </source>
</evidence>
<evidence type="ECO:0000256" key="8">
    <source>
        <dbReference type="ARBA" id="ARBA00022786"/>
    </source>
</evidence>
<dbReference type="GO" id="GO:0005737">
    <property type="term" value="C:cytoplasm"/>
    <property type="evidence" value="ECO:0007669"/>
    <property type="project" value="UniProtKB-SubCell"/>
</dbReference>
<dbReference type="InterPro" id="IPR042266">
    <property type="entry name" value="PPPDE_sf"/>
</dbReference>
<evidence type="ECO:0000256" key="2">
    <source>
        <dbReference type="ARBA" id="ARBA00004496"/>
    </source>
</evidence>
<evidence type="ECO:0000256" key="4">
    <source>
        <dbReference type="ARBA" id="ARBA00012423"/>
    </source>
</evidence>
<organism evidence="20 21">
    <name type="scientific">Lynx pardinus</name>
    <name type="common">Iberian lynx</name>
    <name type="synonym">Felis pardina</name>
    <dbReference type="NCBI Taxonomy" id="191816"/>
    <lineage>
        <taxon>Eukaryota</taxon>
        <taxon>Metazoa</taxon>
        <taxon>Chordata</taxon>
        <taxon>Craniata</taxon>
        <taxon>Vertebrata</taxon>
        <taxon>Euteleostomi</taxon>
        <taxon>Mammalia</taxon>
        <taxon>Eutheria</taxon>
        <taxon>Laurasiatheria</taxon>
        <taxon>Carnivora</taxon>
        <taxon>Feliformia</taxon>
        <taxon>Felidae</taxon>
        <taxon>Felinae</taxon>
        <taxon>Lynx</taxon>
    </lineage>
</organism>
<protein>
    <recommendedName>
        <fullName evidence="11">Deubiquitinase DESI2</fullName>
        <ecNumber evidence="4">3.1.2.22</ecNumber>
        <ecNumber evidence="5">3.4.19.12</ecNumber>
    </recommendedName>
    <alternativeName>
        <fullName evidence="14">Desumoylating isopeptidase 2</fullName>
    </alternativeName>
    <alternativeName>
        <fullName evidence="13">PPPDE peptidase domain-containing protein 1</fullName>
    </alternativeName>
    <alternativeName>
        <fullName evidence="15">Palmitoyl protein thioesterase DESI2</fullName>
    </alternativeName>
    <alternativeName>
        <fullName evidence="12">Protein FAM152A</fullName>
    </alternativeName>
    <alternativeName>
        <fullName evidence="16">S-depalmitoylase DESI2</fullName>
    </alternativeName>
</protein>
<comment type="subcellular location">
    <subcellularLocation>
        <location evidence="2">Cytoplasm</location>
    </subcellularLocation>
</comment>
<dbReference type="PROSITE" id="PS51858">
    <property type="entry name" value="PPPDE"/>
    <property type="match status" value="1"/>
</dbReference>
<dbReference type="PANTHER" id="PTHR12378:SF6">
    <property type="entry name" value="DEUBIQUITINASE DESI2"/>
    <property type="match status" value="1"/>
</dbReference>
<dbReference type="SMART" id="SM01179">
    <property type="entry name" value="DUF862"/>
    <property type="match status" value="1"/>
</dbReference>
<dbReference type="GO" id="GO:0008474">
    <property type="term" value="F:palmitoyl-(protein) hydrolase activity"/>
    <property type="evidence" value="ECO:0007669"/>
    <property type="project" value="UniProtKB-EC"/>
</dbReference>
<dbReference type="EMBL" id="CAAGRJ010032407">
    <property type="protein sequence ID" value="VFV42744.1"/>
    <property type="molecule type" value="Genomic_DNA"/>
</dbReference>
<keyword evidence="21" id="KW-1185">Reference proteome</keyword>
<evidence type="ECO:0000259" key="19">
    <source>
        <dbReference type="PROSITE" id="PS51858"/>
    </source>
</evidence>
<evidence type="ECO:0000313" key="21">
    <source>
        <dbReference type="Proteomes" id="UP000386466"/>
    </source>
</evidence>
<evidence type="ECO:0000256" key="18">
    <source>
        <dbReference type="ARBA" id="ARBA00047409"/>
    </source>
</evidence>
<evidence type="ECO:0000256" key="6">
    <source>
        <dbReference type="ARBA" id="ARBA00022490"/>
    </source>
</evidence>
<name>A0A485PEK0_LYNPA</name>
<dbReference type="InterPro" id="IPR008580">
    <property type="entry name" value="PPPDE_dom"/>
</dbReference>
<evidence type="ECO:0000256" key="17">
    <source>
        <dbReference type="ARBA" id="ARBA00045915"/>
    </source>
</evidence>
<evidence type="ECO:0000256" key="11">
    <source>
        <dbReference type="ARBA" id="ARBA00039659"/>
    </source>
</evidence>
<gene>
    <name evidence="20" type="ORF">LYPA_23C010665</name>
</gene>
<evidence type="ECO:0000256" key="7">
    <source>
        <dbReference type="ARBA" id="ARBA00022670"/>
    </source>
</evidence>
<comment type="catalytic activity">
    <reaction evidence="18">
        <text>S-hexadecanoyl-L-cysteinyl-[protein] + H2O = L-cysteinyl-[protein] + hexadecanoate + H(+)</text>
        <dbReference type="Rhea" id="RHEA:19233"/>
        <dbReference type="Rhea" id="RHEA-COMP:10131"/>
        <dbReference type="Rhea" id="RHEA-COMP:11032"/>
        <dbReference type="ChEBI" id="CHEBI:7896"/>
        <dbReference type="ChEBI" id="CHEBI:15377"/>
        <dbReference type="ChEBI" id="CHEBI:15378"/>
        <dbReference type="ChEBI" id="CHEBI:29950"/>
        <dbReference type="ChEBI" id="CHEBI:74151"/>
        <dbReference type="EC" id="3.1.2.22"/>
    </reaction>
    <physiologicalReaction direction="left-to-right" evidence="18">
        <dbReference type="Rhea" id="RHEA:19234"/>
    </physiologicalReaction>
</comment>
<dbReference type="Gene3D" id="3.90.1720.30">
    <property type="entry name" value="PPPDE domains"/>
    <property type="match status" value="1"/>
</dbReference>
<comment type="function">
    <text evidence="17">Has deubiquitinating activity towards 'Lys-48'- and 'Lys-63'-linked polyubiquitin chains. Deubiquitinates 'Lys-48'-linked polyubiquitination of RPS7 leading to its stabilization. Exhibits palmitoyl protein thioesterase (S-depalmitoylation) activity towards synthetic substrates 4-methylumbelliferyl-6-S-palmitoyl-beta-D-glucopyranoside and S-depalmitoylation probe 5 (DPP-5).</text>
</comment>
<comment type="similarity">
    <text evidence="3">Belongs to the DeSI family.</text>
</comment>
<evidence type="ECO:0000256" key="9">
    <source>
        <dbReference type="ARBA" id="ARBA00022801"/>
    </source>
</evidence>
<keyword evidence="6" id="KW-0963">Cytoplasm</keyword>
<evidence type="ECO:0000256" key="3">
    <source>
        <dbReference type="ARBA" id="ARBA00008140"/>
    </source>
</evidence>
<keyword evidence="8" id="KW-0833">Ubl conjugation pathway</keyword>
<evidence type="ECO:0000256" key="1">
    <source>
        <dbReference type="ARBA" id="ARBA00000707"/>
    </source>
</evidence>
<dbReference type="GO" id="GO:0006508">
    <property type="term" value="P:proteolysis"/>
    <property type="evidence" value="ECO:0007669"/>
    <property type="project" value="UniProtKB-KW"/>
</dbReference>
<evidence type="ECO:0000313" key="20">
    <source>
        <dbReference type="EMBL" id="VFV42744.1"/>
    </source>
</evidence>
<dbReference type="PANTHER" id="PTHR12378">
    <property type="entry name" value="DESUMOYLATING ISOPEPTIDASE"/>
    <property type="match status" value="1"/>
</dbReference>
<evidence type="ECO:0000256" key="15">
    <source>
        <dbReference type="ARBA" id="ARBA00044546"/>
    </source>
</evidence>
<dbReference type="AlphaFoldDB" id="A0A485PEK0"/>
<accession>A0A485PEK0</accession>
<evidence type="ECO:0000256" key="12">
    <source>
        <dbReference type="ARBA" id="ARBA00041758"/>
    </source>
</evidence>
<dbReference type="Pfam" id="PF05903">
    <property type="entry name" value="Peptidase_C97"/>
    <property type="match status" value="1"/>
</dbReference>
<comment type="catalytic activity">
    <reaction evidence="1">
        <text>Thiol-dependent hydrolysis of ester, thioester, amide, peptide and isopeptide bonds formed by the C-terminal Gly of ubiquitin (a 76-residue protein attached to proteins as an intracellular targeting signal).</text>
        <dbReference type="EC" id="3.4.19.12"/>
    </reaction>
</comment>
<comment type="subunit">
    <text evidence="10">Interacts with RPS7.</text>
</comment>
<evidence type="ECO:0000256" key="16">
    <source>
        <dbReference type="ARBA" id="ARBA00044565"/>
    </source>
</evidence>
<dbReference type="Proteomes" id="UP000386466">
    <property type="component" value="Unassembled WGS sequence"/>
</dbReference>
<dbReference type="GO" id="GO:0016579">
    <property type="term" value="P:protein deubiquitination"/>
    <property type="evidence" value="ECO:0007669"/>
    <property type="project" value="TreeGrafter"/>
</dbReference>
<keyword evidence="9" id="KW-0378">Hydrolase</keyword>
<dbReference type="GO" id="GO:0004843">
    <property type="term" value="F:cysteine-type deubiquitinase activity"/>
    <property type="evidence" value="ECO:0007669"/>
    <property type="project" value="UniProtKB-EC"/>
</dbReference>
<reference evidence="20 21" key="1">
    <citation type="submission" date="2019-01" db="EMBL/GenBank/DDBJ databases">
        <authorList>
            <person name="Alioto T."/>
            <person name="Alioto T."/>
        </authorList>
    </citation>
    <scope>NUCLEOTIDE SEQUENCE [LARGE SCALE GENOMIC DNA]</scope>
</reference>
<evidence type="ECO:0000256" key="10">
    <source>
        <dbReference type="ARBA" id="ARBA00038841"/>
    </source>
</evidence>
<sequence>MLGKPQAVMAQCRSDVWLSSSSLLFVTVGAPCDTTGILMETCSSNLCSSRGNQRESFREEDAAHSNLCYGVLRICPPVCGLSFDVIHAVLPNKKLEVFVERLWFSGYWMNEYTSSIGIGVFHSGIEVYGREFAYGGHPYPFSGIFEISPGNASELGETFKFNCSFREHGLPGGRHREDCGGAGQGVQGQRLPPDAQELQPLLLGAVGARRPENCRT</sequence>
<dbReference type="EC" id="3.4.19.12" evidence="5"/>